<keyword evidence="3" id="KW-1185">Reference proteome</keyword>
<accession>A0A4Y5YJT2</accession>
<evidence type="ECO:0000313" key="2">
    <source>
        <dbReference type="EMBL" id="QDE32974.1"/>
    </source>
</evidence>
<proteinExistence type="predicted"/>
<dbReference type="AlphaFoldDB" id="A0A4Y5YJT2"/>
<dbReference type="Proteomes" id="UP000319809">
    <property type="component" value="Chromosome"/>
</dbReference>
<evidence type="ECO:0000259" key="1">
    <source>
        <dbReference type="PROSITE" id="PS50056"/>
    </source>
</evidence>
<organism evidence="2 3">
    <name type="scientific">Shewanella polaris</name>
    <dbReference type="NCBI Taxonomy" id="2588449"/>
    <lineage>
        <taxon>Bacteria</taxon>
        <taxon>Pseudomonadati</taxon>
        <taxon>Pseudomonadota</taxon>
        <taxon>Gammaproteobacteria</taxon>
        <taxon>Alteromonadales</taxon>
        <taxon>Shewanellaceae</taxon>
        <taxon>Shewanella</taxon>
    </lineage>
</organism>
<dbReference type="EMBL" id="CP041036">
    <property type="protein sequence ID" value="QDE32974.1"/>
    <property type="molecule type" value="Genomic_DNA"/>
</dbReference>
<dbReference type="Pfam" id="PF22785">
    <property type="entry name" value="Tc-R-P"/>
    <property type="match status" value="1"/>
</dbReference>
<protein>
    <submittedName>
        <fullName evidence="2">Protein phosphatase</fullName>
    </submittedName>
</protein>
<gene>
    <name evidence="2" type="ORF">FH971_19585</name>
</gene>
<sequence>MQPHPYDVLTLENGAKLIFTPCPGTKDEAVEASIATLKAAGTKMLITLMFDDEIVRNEAEDLPTECTIQNIIWAQLPIADDAAPGQEFEIQWLAHKTQIIKLLNDQGTIAVHCKGGSGRTGLVIGLILASLGWPKNKVINAVQALRPKALAHPVQREYFDAFNG</sequence>
<dbReference type="InterPro" id="IPR029021">
    <property type="entry name" value="Prot-tyrosine_phosphatase-like"/>
</dbReference>
<dbReference type="PROSITE" id="PS50056">
    <property type="entry name" value="TYR_PHOSPHATASE_2"/>
    <property type="match status" value="1"/>
</dbReference>
<evidence type="ECO:0000313" key="3">
    <source>
        <dbReference type="Proteomes" id="UP000319809"/>
    </source>
</evidence>
<dbReference type="KEGG" id="spol:FH971_19585"/>
<dbReference type="InterPro" id="IPR000387">
    <property type="entry name" value="Tyr_Pase_dom"/>
</dbReference>
<reference evidence="2 3" key="1">
    <citation type="submission" date="2019-06" db="EMBL/GenBank/DDBJ databases">
        <title>The genome of Shewanella sp. SM1901.</title>
        <authorList>
            <person name="Cha Q."/>
        </authorList>
    </citation>
    <scope>NUCLEOTIDE SEQUENCE [LARGE SCALE GENOMIC DNA]</scope>
    <source>
        <strain evidence="2 3">SM1901</strain>
    </source>
</reference>
<feature type="domain" description="Tyrosine specific protein phosphatases" evidence="1">
    <location>
        <begin position="90"/>
        <end position="157"/>
    </location>
</feature>
<name>A0A4Y5YJT2_9GAMM</name>
<dbReference type="SUPFAM" id="SSF52799">
    <property type="entry name" value="(Phosphotyrosine protein) phosphatases II"/>
    <property type="match status" value="1"/>
</dbReference>
<dbReference type="InterPro" id="IPR016130">
    <property type="entry name" value="Tyr_Pase_AS"/>
</dbReference>
<dbReference type="PROSITE" id="PS00383">
    <property type="entry name" value="TYR_PHOSPHATASE_1"/>
    <property type="match status" value="1"/>
</dbReference>
<dbReference type="Gene3D" id="3.90.190.10">
    <property type="entry name" value="Protein tyrosine phosphatase superfamily"/>
    <property type="match status" value="1"/>
</dbReference>
<dbReference type="RefSeq" id="WP_137224482.1">
    <property type="nucleotide sequence ID" value="NZ_CP041036.1"/>
</dbReference>